<feature type="transmembrane region" description="Helical" evidence="4">
    <location>
        <begin position="270"/>
        <end position="292"/>
    </location>
</feature>
<dbReference type="Pfam" id="PF00135">
    <property type="entry name" value="COesterase"/>
    <property type="match status" value="2"/>
</dbReference>
<feature type="compositionally biased region" description="Acidic residues" evidence="3">
    <location>
        <begin position="823"/>
        <end position="835"/>
    </location>
</feature>
<evidence type="ECO:0000256" key="3">
    <source>
        <dbReference type="SAM" id="MobiDB-lite"/>
    </source>
</evidence>
<gene>
    <name evidence="6" type="ORF">CLUP02_05639</name>
</gene>
<evidence type="ECO:0000259" key="5">
    <source>
        <dbReference type="Pfam" id="PF00135"/>
    </source>
</evidence>
<dbReference type="InterPro" id="IPR019826">
    <property type="entry name" value="Carboxylesterase_B_AS"/>
</dbReference>
<organism evidence="6 7">
    <name type="scientific">Colletotrichum lupini</name>
    <dbReference type="NCBI Taxonomy" id="145971"/>
    <lineage>
        <taxon>Eukaryota</taxon>
        <taxon>Fungi</taxon>
        <taxon>Dikarya</taxon>
        <taxon>Ascomycota</taxon>
        <taxon>Pezizomycotina</taxon>
        <taxon>Sordariomycetes</taxon>
        <taxon>Hypocreomycetidae</taxon>
        <taxon>Glomerellales</taxon>
        <taxon>Glomerellaceae</taxon>
        <taxon>Colletotrichum</taxon>
        <taxon>Colletotrichum acutatum species complex</taxon>
    </lineage>
</organism>
<protein>
    <submittedName>
        <fullName evidence="6">Carboxylesterase</fullName>
    </submittedName>
</protein>
<dbReference type="GeneID" id="73339655"/>
<dbReference type="Proteomes" id="UP000830671">
    <property type="component" value="Chromosome 3"/>
</dbReference>
<dbReference type="EMBL" id="CP019475">
    <property type="protein sequence ID" value="UQC80157.1"/>
    <property type="molecule type" value="Genomic_DNA"/>
</dbReference>
<reference evidence="6" key="1">
    <citation type="journal article" date="2021" name="Mol. Plant Microbe Interact.">
        <title>Complete Genome Sequence of the Plant-Pathogenic Fungus Colletotrichum lupini.</title>
        <authorList>
            <person name="Baroncelli R."/>
            <person name="Pensec F."/>
            <person name="Da Lio D."/>
            <person name="Boufleur T."/>
            <person name="Vicente I."/>
            <person name="Sarrocco S."/>
            <person name="Picot A."/>
            <person name="Baraldi E."/>
            <person name="Sukno S."/>
            <person name="Thon M."/>
            <person name="Le Floch G."/>
        </authorList>
    </citation>
    <scope>NUCLEOTIDE SEQUENCE</scope>
    <source>
        <strain evidence="6">IMI 504893</strain>
    </source>
</reference>
<dbReference type="KEGG" id="clup:CLUP02_05639"/>
<dbReference type="AlphaFoldDB" id="A0A9Q8SML8"/>
<name>A0A9Q8SML8_9PEZI</name>
<feature type="compositionally biased region" description="Basic and acidic residues" evidence="3">
    <location>
        <begin position="844"/>
        <end position="858"/>
    </location>
</feature>
<evidence type="ECO:0000256" key="4">
    <source>
        <dbReference type="SAM" id="Phobius"/>
    </source>
</evidence>
<evidence type="ECO:0000313" key="6">
    <source>
        <dbReference type="EMBL" id="UQC80157.1"/>
    </source>
</evidence>
<keyword evidence="4" id="KW-0812">Transmembrane</keyword>
<feature type="region of interest" description="Disordered" evidence="3">
    <location>
        <begin position="773"/>
        <end position="858"/>
    </location>
</feature>
<keyword evidence="4" id="KW-0472">Membrane</keyword>
<evidence type="ECO:0000256" key="1">
    <source>
        <dbReference type="ARBA" id="ARBA00005964"/>
    </source>
</evidence>
<evidence type="ECO:0000313" key="7">
    <source>
        <dbReference type="Proteomes" id="UP000830671"/>
    </source>
</evidence>
<accession>A0A9Q8SML8</accession>
<keyword evidence="4" id="KW-1133">Transmembrane helix</keyword>
<dbReference type="InterPro" id="IPR002018">
    <property type="entry name" value="CarbesteraseB"/>
</dbReference>
<dbReference type="InterPro" id="IPR029058">
    <property type="entry name" value="AB_hydrolase_fold"/>
</dbReference>
<comment type="similarity">
    <text evidence="1">Belongs to the type-B carboxylesterase/lipase family.</text>
</comment>
<evidence type="ECO:0000256" key="2">
    <source>
        <dbReference type="ARBA" id="ARBA00022801"/>
    </source>
</evidence>
<feature type="compositionally biased region" description="Basic and acidic residues" evidence="3">
    <location>
        <begin position="37"/>
        <end position="46"/>
    </location>
</feature>
<dbReference type="PANTHER" id="PTHR43918">
    <property type="entry name" value="ACETYLCHOLINESTERASE"/>
    <property type="match status" value="1"/>
</dbReference>
<feature type="domain" description="Carboxylesterase type B" evidence="5">
    <location>
        <begin position="311"/>
        <end position="421"/>
    </location>
</feature>
<feature type="domain" description="Carboxylesterase type B" evidence="5">
    <location>
        <begin position="425"/>
        <end position="758"/>
    </location>
</feature>
<feature type="region of interest" description="Disordered" evidence="3">
    <location>
        <begin position="64"/>
        <end position="95"/>
    </location>
</feature>
<dbReference type="InterPro" id="IPR050654">
    <property type="entry name" value="AChE-related_enzymes"/>
</dbReference>
<keyword evidence="7" id="KW-1185">Reference proteome</keyword>
<dbReference type="PROSITE" id="PS00122">
    <property type="entry name" value="CARBOXYLESTERASE_B_1"/>
    <property type="match status" value="1"/>
</dbReference>
<dbReference type="GO" id="GO:0052689">
    <property type="term" value="F:carboxylic ester hydrolase activity"/>
    <property type="evidence" value="ECO:0007669"/>
    <property type="project" value="TreeGrafter"/>
</dbReference>
<keyword evidence="2" id="KW-0378">Hydrolase</keyword>
<sequence>MDTRELKMSRQRYFWTLRSFSMGHESMTAGDLPQGEHGQHSRKDRSSSTGYENAGSLIYQMKRQAGSTLRRGRNRNDDAHVSPSVNHCRPVTENSETPALRRPAVGLLDNAPVFPVVPWRLAGGSPGLYTRTFWLPEPSWPALPACPASSRPTENTGPGDVTADGPLGSALTQPVPPIKFAARSQHGGPGVEFLFSSETVRRSIYDPLKTHLRRLTRAISLLQRSRRLPTVALTWDRAAPPQPAGPYDLETCSPLLRPVMETRKFNWRRYSAPVAIASMILAALSVVLYFNIREYLAANLPRVTVDLGYARYSGNSLPSGVNQFLGMRYAAPPIGNLRWRAPQDPEPKEGTTDAIDFGPICLGTDVTYPTSGQDEDCLYANVWSPTNTTADSKLPVWLFIQGGGYTSNANPNWNGSQVVDVSGKKVVFFGGDPNHVVIHGLSAGAGSVALHLAAYGGRDDKLFIGAMSESVFFPAQPRVPELEYQFNQTLAKVGCTDDKDQMGCLRGKDIKAIQDANIASPFPGRAANPHFYWTPCIDGDILQDYPYRLYDKGSFIKVPVLFGTGSNEGSVFAANVATQDEFVSFMTDNYPKLTKNETDPMLQKYPLLPPLPNHNVWFPSTSQAYGETTFICPANTIMNAYAAANRSGTSWSYRFNVQDNDNTASGLGVPHVFEAPAIFGIDACPTPDSFRTYNKPIVSLMMKYVISFVRDLNPNTYKLAGAPDWGDWGRNQSRFVFELNKNRMENVDDGQRDRCNFWKGIVEVMEHGAAQGSRLNIRNESMPLKDTQAEVTRKDEEKSEREEQAVYDDADWEHVGASIDEKETAEEERTEDEEASQPGQVAFEKPERRWQGLRRQEDEAKGNVVSELLFFLAGIFLWAV</sequence>
<dbReference type="RefSeq" id="XP_049141788.1">
    <property type="nucleotide sequence ID" value="XM_049284645.1"/>
</dbReference>
<feature type="compositionally biased region" description="Basic and acidic residues" evidence="3">
    <location>
        <begin position="787"/>
        <end position="804"/>
    </location>
</feature>
<feature type="region of interest" description="Disordered" evidence="3">
    <location>
        <begin position="26"/>
        <end position="52"/>
    </location>
</feature>
<dbReference type="SUPFAM" id="SSF53474">
    <property type="entry name" value="alpha/beta-Hydrolases"/>
    <property type="match status" value="1"/>
</dbReference>
<dbReference type="Gene3D" id="3.40.50.1820">
    <property type="entry name" value="alpha/beta hydrolase"/>
    <property type="match status" value="2"/>
</dbReference>
<dbReference type="PANTHER" id="PTHR43918:SF4">
    <property type="entry name" value="CARBOXYLIC ESTER HYDROLASE"/>
    <property type="match status" value="1"/>
</dbReference>
<proteinExistence type="inferred from homology"/>